<dbReference type="InterPro" id="IPR011576">
    <property type="entry name" value="Pyridox_Oxase_N"/>
</dbReference>
<organism evidence="3 4">
    <name type="scientific">Mycobacterium paraffinicum</name>
    <dbReference type="NCBI Taxonomy" id="53378"/>
    <lineage>
        <taxon>Bacteria</taxon>
        <taxon>Bacillati</taxon>
        <taxon>Actinomycetota</taxon>
        <taxon>Actinomycetes</taxon>
        <taxon>Mycobacteriales</taxon>
        <taxon>Mycobacteriaceae</taxon>
        <taxon>Mycobacterium</taxon>
    </lineage>
</organism>
<proteinExistence type="predicted"/>
<reference evidence="4" key="1">
    <citation type="journal article" date="2019" name="Int. J. Syst. Evol. Microbiol.">
        <title>The Global Catalogue of Microorganisms (GCM) 10K type strain sequencing project: providing services to taxonomists for standard genome sequencing and annotation.</title>
        <authorList>
            <consortium name="The Broad Institute Genomics Platform"/>
            <consortium name="The Broad Institute Genome Sequencing Center for Infectious Disease"/>
            <person name="Wu L."/>
            <person name="Ma J."/>
        </authorList>
    </citation>
    <scope>NUCLEOTIDE SEQUENCE [LARGE SCALE GENOMIC DNA]</scope>
    <source>
        <strain evidence="4">JCM 17782</strain>
    </source>
</reference>
<dbReference type="SUPFAM" id="SSF50475">
    <property type="entry name" value="FMN-binding split barrel"/>
    <property type="match status" value="1"/>
</dbReference>
<name>A0ABP8RHC5_9MYCO</name>
<dbReference type="InterPro" id="IPR012349">
    <property type="entry name" value="Split_barrel_FMN-bd"/>
</dbReference>
<keyword evidence="4" id="KW-1185">Reference proteome</keyword>
<dbReference type="Pfam" id="PF01243">
    <property type="entry name" value="PNPOx_N"/>
    <property type="match status" value="1"/>
</dbReference>
<dbReference type="NCBIfam" id="TIGR03618">
    <property type="entry name" value="Rv1155_F420"/>
    <property type="match status" value="1"/>
</dbReference>
<dbReference type="Gene3D" id="2.30.110.10">
    <property type="entry name" value="Electron Transport, Fmn-binding Protein, Chain A"/>
    <property type="match status" value="1"/>
</dbReference>
<accession>A0ABP8RHC5</accession>
<keyword evidence="1" id="KW-0560">Oxidoreductase</keyword>
<dbReference type="EMBL" id="BAABGF010000023">
    <property type="protein sequence ID" value="GAA4539085.1"/>
    <property type="molecule type" value="Genomic_DNA"/>
</dbReference>
<evidence type="ECO:0000313" key="3">
    <source>
        <dbReference type="EMBL" id="GAA4539085.1"/>
    </source>
</evidence>
<dbReference type="Proteomes" id="UP001501417">
    <property type="component" value="Unassembled WGS sequence"/>
</dbReference>
<dbReference type="InterPro" id="IPR019920">
    <property type="entry name" value="F420-binding_dom_put"/>
</dbReference>
<evidence type="ECO:0000313" key="4">
    <source>
        <dbReference type="Proteomes" id="UP001501417"/>
    </source>
</evidence>
<feature type="domain" description="Pyridoxamine 5'-phosphate oxidase N-terminal" evidence="2">
    <location>
        <begin position="76"/>
        <end position="167"/>
    </location>
</feature>
<comment type="caution">
    <text evidence="3">The sequence shown here is derived from an EMBL/GenBank/DDBJ whole genome shotgun (WGS) entry which is preliminary data.</text>
</comment>
<dbReference type="PANTHER" id="PTHR35176:SF6">
    <property type="entry name" value="HEME OXYGENASE HI_0854-RELATED"/>
    <property type="match status" value="1"/>
</dbReference>
<evidence type="ECO:0000256" key="1">
    <source>
        <dbReference type="ARBA" id="ARBA00023002"/>
    </source>
</evidence>
<protein>
    <recommendedName>
        <fullName evidence="2">Pyridoxamine 5'-phosphate oxidase N-terminal domain-containing protein</fullName>
    </recommendedName>
</protein>
<gene>
    <name evidence="3" type="ORF">GCM10023161_18170</name>
</gene>
<sequence>MPDGCRGSLNEPAPFPKIYCVDARAGASRLYSRLVKLKCVSRDALRTTNPPPVHAYSAHGNESRPAAVTSRMKLNDAARDLIGKGADATLVTLNPDGSPQVSLVWVALQSTPDGDELVTAHLAAHKKVRNIRNDPRVAVTIVSLDGPSAGMRPYLSITGTARIVEGGAPELLRELNPILGDPNMKFPPDGAPPGFLTRIRIEKAGGIGPWAS</sequence>
<evidence type="ECO:0000259" key="2">
    <source>
        <dbReference type="Pfam" id="PF01243"/>
    </source>
</evidence>
<dbReference type="PANTHER" id="PTHR35176">
    <property type="entry name" value="HEME OXYGENASE HI_0854-RELATED"/>
    <property type="match status" value="1"/>
</dbReference>
<dbReference type="InterPro" id="IPR052019">
    <property type="entry name" value="F420H2_bilvrd_red/Heme_oxyg"/>
</dbReference>